<protein>
    <submittedName>
        <fullName evidence="5">Alpha-2-macroglobulin family protein</fullName>
    </submittedName>
</protein>
<evidence type="ECO:0000256" key="2">
    <source>
        <dbReference type="ARBA" id="ARBA00022729"/>
    </source>
</evidence>
<dbReference type="GO" id="GO:0004866">
    <property type="term" value="F:endopeptidase inhibitor activity"/>
    <property type="evidence" value="ECO:0007669"/>
    <property type="project" value="InterPro"/>
</dbReference>
<evidence type="ECO:0000259" key="4">
    <source>
        <dbReference type="SMART" id="SM01360"/>
    </source>
</evidence>
<dbReference type="InterPro" id="IPR041246">
    <property type="entry name" value="Bact_MG10"/>
</dbReference>
<dbReference type="Pfam" id="PF17972">
    <property type="entry name" value="bMG5"/>
    <property type="match status" value="1"/>
</dbReference>
<evidence type="ECO:0000259" key="3">
    <source>
        <dbReference type="SMART" id="SM01359"/>
    </source>
</evidence>
<dbReference type="GO" id="GO:0005615">
    <property type="term" value="C:extracellular space"/>
    <property type="evidence" value="ECO:0007669"/>
    <property type="project" value="InterPro"/>
</dbReference>
<dbReference type="InterPro" id="IPR047565">
    <property type="entry name" value="Alpha-macroglob_thiol-ester_cl"/>
</dbReference>
<dbReference type="CDD" id="cd02891">
    <property type="entry name" value="A2M_like"/>
    <property type="match status" value="1"/>
</dbReference>
<proteinExistence type="inferred from homology"/>
<feature type="domain" description="Alpha-2-macroglobulin" evidence="4">
    <location>
        <begin position="1134"/>
        <end position="1222"/>
    </location>
</feature>
<dbReference type="Pfam" id="PF01835">
    <property type="entry name" value="MG2"/>
    <property type="match status" value="1"/>
</dbReference>
<dbReference type="InterPro" id="IPR002890">
    <property type="entry name" value="MG2"/>
</dbReference>
<dbReference type="Pfam" id="PF17973">
    <property type="entry name" value="bMG10"/>
    <property type="match status" value="1"/>
</dbReference>
<dbReference type="EMBL" id="VCEJ01000008">
    <property type="protein sequence ID" value="TLU97967.1"/>
    <property type="molecule type" value="Genomic_DNA"/>
</dbReference>
<dbReference type="SMART" id="SM01419">
    <property type="entry name" value="Thiol-ester_cl"/>
    <property type="match status" value="1"/>
</dbReference>
<keyword evidence="2" id="KW-0732">Signal</keyword>
<dbReference type="SMART" id="SM01359">
    <property type="entry name" value="A2M_N_2"/>
    <property type="match status" value="1"/>
</dbReference>
<reference evidence="5 6" key="1">
    <citation type="submission" date="2019-05" db="EMBL/GenBank/DDBJ databases">
        <authorList>
            <person name="Qu J.-H."/>
        </authorList>
    </citation>
    <scope>NUCLEOTIDE SEQUENCE [LARGE SCALE GENOMIC DNA]</scope>
    <source>
        <strain evidence="5 6">T17</strain>
    </source>
</reference>
<dbReference type="Pfam" id="PF07678">
    <property type="entry name" value="TED_complement"/>
    <property type="match status" value="1"/>
</dbReference>
<dbReference type="Gene3D" id="2.60.40.1930">
    <property type="match status" value="1"/>
</dbReference>
<feature type="domain" description="Alpha-2-macroglobulin bait region" evidence="3">
    <location>
        <begin position="932"/>
        <end position="1070"/>
    </location>
</feature>
<gene>
    <name evidence="5" type="ORF">FEN17_24565</name>
</gene>
<dbReference type="InterPro" id="IPR021868">
    <property type="entry name" value="Alpha_2_Macroglob_MG3"/>
</dbReference>
<dbReference type="RefSeq" id="WP_138368067.1">
    <property type="nucleotide sequence ID" value="NZ_VCEJ01000008.1"/>
</dbReference>
<dbReference type="InterPro" id="IPR008930">
    <property type="entry name" value="Terpenoid_cyclase/PrenylTrfase"/>
</dbReference>
<evidence type="ECO:0000256" key="1">
    <source>
        <dbReference type="ARBA" id="ARBA00010556"/>
    </source>
</evidence>
<evidence type="ECO:0000313" key="6">
    <source>
        <dbReference type="Proteomes" id="UP000306402"/>
    </source>
</evidence>
<organism evidence="5 6">
    <name type="scientific">Dyadobacter luticola</name>
    <dbReference type="NCBI Taxonomy" id="1979387"/>
    <lineage>
        <taxon>Bacteria</taxon>
        <taxon>Pseudomonadati</taxon>
        <taxon>Bacteroidota</taxon>
        <taxon>Cytophagia</taxon>
        <taxon>Cytophagales</taxon>
        <taxon>Spirosomataceae</taxon>
        <taxon>Dyadobacter</taxon>
    </lineage>
</organism>
<dbReference type="SUPFAM" id="SSF48239">
    <property type="entry name" value="Terpenoid cyclases/Protein prenyltransferases"/>
    <property type="match status" value="1"/>
</dbReference>
<evidence type="ECO:0000313" key="5">
    <source>
        <dbReference type="EMBL" id="TLU97967.1"/>
    </source>
</evidence>
<dbReference type="InterPro" id="IPR041462">
    <property type="entry name" value="Bact_A2M_MG6"/>
</dbReference>
<dbReference type="Gene3D" id="1.50.10.20">
    <property type="match status" value="1"/>
</dbReference>
<name>A0A5R9KP76_9BACT</name>
<dbReference type="InterPro" id="IPR051802">
    <property type="entry name" value="YfhM-like"/>
</dbReference>
<sequence length="1820" mass="201178">MKKISSTLIFCLLFTYWFLNSCSSLNEIRVAGTNFSEEISQSQNLIFTFNKDLVSSSDLNNWDSTQYVSFEPAVKGKFKWTAPNELIFSPVSGFNAATSYKAELTSLLTEKVEKDKKYAVSKDPVIFHTPYLQLTDTENWWTLSQETGKQEARMRLIFNYPVAPQNVAEKLKLTLSDKSLDYRLLPATDEHSITIAVSNTGKADNNPIPVNIAVDKGVKVLNTSYASQEALSRATSLPSPLHLEVVDIETGFENNSGYARIITTQQLNKESIATGFTINPEVQVQTEPTENGFIIRGEFNETDTYALLINQKLKGILGPYLEEETSRDLFFGKMPAAISFTNKKAIYMSTKGAKNIGVQIVNVPKVQVRISKIYANNILGFLRNNRWSDYAYVGEDWKPTGAYQYSDDAESYFSDVLVDKTMETSDLPKSKGISALNVALPDDNQRRGIYLVSVNSKDEAYLGATKLVSISDIGLIVKQGKDDLWIFANSIKTNEPLADLELTLISSNNQSVHTLKTDKDGVGYVEKLSEKAPGFKIAMVTAGSEADFNYLVLDDSKIETSRFEIEGLRDNASGFQAFIYGQRDIYRPGETMHFNTVLRTQNWQSAKEIPLKLRLVTPNGREYRTWRKTTNAQGAVETDITMDAAVLTGTYVLEVYNANDLLLASQAVSVEEFMPDRIKVDLSGAATEYVSGNNISLTATALNLFGPPATNRTYEMEMQLKRKEFYAKAFSDYTFDIPAETTFERDSRQGVTNEQGQATEKFPLAADLKDIGVLEGKIYVTVFDENGRPVNRLQRFDVFTQPVFYGIRLPDSYVGVNAPVPIDVIGVTGKGILKSGSAANVEVVRIEYQTVVEKKYDRLQYTSRRKEKVVYSNVLNLSTGKGAFKYVPTVSGEYEVRVRRPGATHYSLAHFYAYGYGYTQYSSFEVSNEGTVLMETDKDKYKIGDAAKILFKTPFDGRLLVTVERNHVLEQHILTTEKKAAEFKLDIKDEHLPNVFITATLIRTLEASDIPLTVAHGFTPILVEDPDRKLPVTITAVEKSRSKTRQQIRIKTSPNAQVTLAVVDEGILQIKNTKTPDIHGHFYQKRALEVTSHDLYAQLFPELKISGSSSFGGDGYDLERRINPLSNGRTELVSFWSGLLTANGSGEATFDVNIPQFSGDLRIMAVAYKDNAFGSGTKNIKVADPVVISAGLPRFLSPGDELILPVNISNTENKPADAMVSLELTGPLSAGSIAAKQKVTIAAGKESRAIFSVKALQAIGLGKITVKVNAFGETFVNQTELTIRPASPLLKTSNSGMIAGEKQGLIDLTSSFIPATSRSQVVLSRSPLVQGGGKALSTLLGYPYGCLEQTISKAFPQIYFSDLVKAMAAPVYTVKTGESDFNPMTNVQQAIRKVESQQLFNGGMTMWPGSTEESWWATAYAVHFLEEARRAGFEVNTKTLSKAIDYLTAQTGTTANREVVLASTNSGLGYEGQPSSGTQVRKTVARREAIYSLYVLALTGRPNRASMNYYKQNPDLLTSDSRYMLAAAFQFTGDARSFVALLPKSYTIENVRTYYDNSYSSPLRNVALVLNTLIDADPDNIQIPTLSRQLSKAIASSSYLNTQEATFAVLGLGKLAKKVSGSTVTATVSANGKNVSQFDGKEVKLSKGIVNQKLLVKTKGKGDLYWFSQSEGMSATGSYVEEDQGVSIRRQFLTKNGTPVEKFHQNDLIVVKLTLASTNGLPIEDIVVTDLLPSGFEIENPRITEPRDMPWIKDAAVPDYYDIRDDRIHFFTTANSHPRSFYYQVRIVSKGTFTVGPAAADAMYQGEYRSYSGGGKVTVE</sequence>
<dbReference type="Proteomes" id="UP000306402">
    <property type="component" value="Unassembled WGS sequence"/>
</dbReference>
<comment type="similarity">
    <text evidence="1">Belongs to the protease inhibitor I39 (alpha-2-macroglobulin) family. Bacterial alpha-2-macroglobulin subfamily.</text>
</comment>
<dbReference type="InterPro" id="IPR001599">
    <property type="entry name" value="Macroglobln_a2"/>
</dbReference>
<dbReference type="Pfam" id="PF11974">
    <property type="entry name" value="bMG3"/>
    <property type="match status" value="1"/>
</dbReference>
<dbReference type="PANTHER" id="PTHR40094:SF1">
    <property type="entry name" value="UBIQUITIN DOMAIN-CONTAINING PROTEIN"/>
    <property type="match status" value="1"/>
</dbReference>
<dbReference type="Pfam" id="PF00207">
    <property type="entry name" value="A2M"/>
    <property type="match status" value="1"/>
</dbReference>
<keyword evidence="6" id="KW-1185">Reference proteome</keyword>
<comment type="caution">
    <text evidence="5">The sequence shown here is derived from an EMBL/GenBank/DDBJ whole genome shotgun (WGS) entry which is preliminary data.</text>
</comment>
<dbReference type="SMART" id="SM01360">
    <property type="entry name" value="A2M"/>
    <property type="match status" value="1"/>
</dbReference>
<dbReference type="Pfam" id="PF17962">
    <property type="entry name" value="bMG6"/>
    <property type="match status" value="1"/>
</dbReference>
<dbReference type="InterPro" id="IPR011626">
    <property type="entry name" value="Alpha-macroglobulin_TED"/>
</dbReference>
<dbReference type="OrthoDB" id="9767116at2"/>
<dbReference type="InterPro" id="IPR041203">
    <property type="entry name" value="Bact_A2M_MG5"/>
</dbReference>
<dbReference type="InterPro" id="IPR011625">
    <property type="entry name" value="A2M_N_BRD"/>
</dbReference>
<dbReference type="PANTHER" id="PTHR40094">
    <property type="entry name" value="ALPHA-2-MACROGLOBULIN HOMOLOG"/>
    <property type="match status" value="1"/>
</dbReference>
<accession>A0A5R9KP76</accession>
<dbReference type="Pfam" id="PF07703">
    <property type="entry name" value="A2M_BRD"/>
    <property type="match status" value="1"/>
</dbReference>